<keyword evidence="1" id="KW-0812">Transmembrane</keyword>
<keyword evidence="3" id="KW-1185">Reference proteome</keyword>
<comment type="caution">
    <text evidence="2">The sequence shown here is derived from an EMBL/GenBank/DDBJ whole genome shotgun (WGS) entry which is preliminary data.</text>
</comment>
<sequence length="92" mass="10593">MKERRPEDQEMMKLFGCRWSFWNFAMGLAAVTEHEFPVALVYRSMTNSVPPQSLMLQRLVVCRSLVPRALYQDLSGFPGRLNMPCSSDPLLL</sequence>
<dbReference type="EMBL" id="JAHXZJ010000747">
    <property type="protein sequence ID" value="KAH0558066.1"/>
    <property type="molecule type" value="Genomic_DNA"/>
</dbReference>
<keyword evidence="1" id="KW-1133">Transmembrane helix</keyword>
<keyword evidence="1" id="KW-0472">Membrane</keyword>
<protein>
    <submittedName>
        <fullName evidence="2">Uncharacterized protein</fullName>
    </submittedName>
</protein>
<gene>
    <name evidence="2" type="ORF">KQX54_014171</name>
</gene>
<accession>A0AAV7IUQ2</accession>
<evidence type="ECO:0000313" key="3">
    <source>
        <dbReference type="Proteomes" id="UP000826195"/>
    </source>
</evidence>
<proteinExistence type="predicted"/>
<name>A0AAV7IUQ2_COTGL</name>
<dbReference type="Proteomes" id="UP000826195">
    <property type="component" value="Unassembled WGS sequence"/>
</dbReference>
<feature type="transmembrane region" description="Helical" evidence="1">
    <location>
        <begin position="21"/>
        <end position="42"/>
    </location>
</feature>
<evidence type="ECO:0000313" key="2">
    <source>
        <dbReference type="EMBL" id="KAH0558066.1"/>
    </source>
</evidence>
<dbReference type="AlphaFoldDB" id="A0AAV7IUQ2"/>
<organism evidence="2 3">
    <name type="scientific">Cotesia glomerata</name>
    <name type="common">Lepidopteran parasitic wasp</name>
    <name type="synonym">Apanteles glomeratus</name>
    <dbReference type="NCBI Taxonomy" id="32391"/>
    <lineage>
        <taxon>Eukaryota</taxon>
        <taxon>Metazoa</taxon>
        <taxon>Ecdysozoa</taxon>
        <taxon>Arthropoda</taxon>
        <taxon>Hexapoda</taxon>
        <taxon>Insecta</taxon>
        <taxon>Pterygota</taxon>
        <taxon>Neoptera</taxon>
        <taxon>Endopterygota</taxon>
        <taxon>Hymenoptera</taxon>
        <taxon>Apocrita</taxon>
        <taxon>Ichneumonoidea</taxon>
        <taxon>Braconidae</taxon>
        <taxon>Microgastrinae</taxon>
        <taxon>Cotesia</taxon>
    </lineage>
</organism>
<reference evidence="2 3" key="1">
    <citation type="journal article" date="2021" name="J. Hered.">
        <title>A chromosome-level genome assembly of the parasitoid wasp, Cotesia glomerata (Hymenoptera: Braconidae).</title>
        <authorList>
            <person name="Pinto B.J."/>
            <person name="Weis J.J."/>
            <person name="Gamble T."/>
            <person name="Ode P.J."/>
            <person name="Paul R."/>
            <person name="Zaspel J.M."/>
        </authorList>
    </citation>
    <scope>NUCLEOTIDE SEQUENCE [LARGE SCALE GENOMIC DNA]</scope>
    <source>
        <strain evidence="2">CgM1</strain>
    </source>
</reference>
<evidence type="ECO:0000256" key="1">
    <source>
        <dbReference type="SAM" id="Phobius"/>
    </source>
</evidence>